<comment type="caution">
    <text evidence="2">The sequence shown here is derived from an EMBL/GenBank/DDBJ whole genome shotgun (WGS) entry which is preliminary data.</text>
</comment>
<accession>K0R8P3</accession>
<feature type="region of interest" description="Disordered" evidence="1">
    <location>
        <begin position="89"/>
        <end position="131"/>
    </location>
</feature>
<dbReference type="OrthoDB" id="47639at2759"/>
<feature type="compositionally biased region" description="Polar residues" evidence="1">
    <location>
        <begin position="1"/>
        <end position="11"/>
    </location>
</feature>
<organism evidence="2 3">
    <name type="scientific">Thalassiosira oceanica</name>
    <name type="common">Marine diatom</name>
    <dbReference type="NCBI Taxonomy" id="159749"/>
    <lineage>
        <taxon>Eukaryota</taxon>
        <taxon>Sar</taxon>
        <taxon>Stramenopiles</taxon>
        <taxon>Ochrophyta</taxon>
        <taxon>Bacillariophyta</taxon>
        <taxon>Coscinodiscophyceae</taxon>
        <taxon>Thalassiosirophycidae</taxon>
        <taxon>Thalassiosirales</taxon>
        <taxon>Thalassiosiraceae</taxon>
        <taxon>Thalassiosira</taxon>
    </lineage>
</organism>
<keyword evidence="3" id="KW-1185">Reference proteome</keyword>
<reference evidence="2 3" key="1">
    <citation type="journal article" date="2012" name="Genome Biol.">
        <title>Genome and low-iron response of an oceanic diatom adapted to chronic iron limitation.</title>
        <authorList>
            <person name="Lommer M."/>
            <person name="Specht M."/>
            <person name="Roy A.S."/>
            <person name="Kraemer L."/>
            <person name="Andreson R."/>
            <person name="Gutowska M.A."/>
            <person name="Wolf J."/>
            <person name="Bergner S.V."/>
            <person name="Schilhabel M.B."/>
            <person name="Klostermeier U.C."/>
            <person name="Beiko R.G."/>
            <person name="Rosenstiel P."/>
            <person name="Hippler M."/>
            <person name="Laroche J."/>
        </authorList>
    </citation>
    <scope>NUCLEOTIDE SEQUENCE [LARGE SCALE GENOMIC DNA]</scope>
    <source>
        <strain evidence="2 3">CCMP1005</strain>
    </source>
</reference>
<evidence type="ECO:0000313" key="2">
    <source>
        <dbReference type="EMBL" id="EJK48514.1"/>
    </source>
</evidence>
<dbReference type="OMA" id="PYHEDIE"/>
<proteinExistence type="predicted"/>
<name>K0R8P3_THAOC</name>
<dbReference type="eggNOG" id="ENOG502REJH">
    <property type="taxonomic scope" value="Eukaryota"/>
</dbReference>
<dbReference type="Proteomes" id="UP000266841">
    <property type="component" value="Unassembled WGS sequence"/>
</dbReference>
<feature type="region of interest" description="Disordered" evidence="1">
    <location>
        <begin position="1"/>
        <end position="31"/>
    </location>
</feature>
<protein>
    <recommendedName>
        <fullName evidence="4">DDRGK domain-containing protein 1</fullName>
    </recommendedName>
</protein>
<dbReference type="EMBL" id="AGNL01045747">
    <property type="protein sequence ID" value="EJK48514.1"/>
    <property type="molecule type" value="Genomic_DNA"/>
</dbReference>
<evidence type="ECO:0000256" key="1">
    <source>
        <dbReference type="SAM" id="MobiDB-lite"/>
    </source>
</evidence>
<gene>
    <name evidence="2" type="ORF">THAOC_32676</name>
</gene>
<evidence type="ECO:0008006" key="4">
    <source>
        <dbReference type="Google" id="ProtNLM"/>
    </source>
</evidence>
<dbReference type="AlphaFoldDB" id="K0R8P3"/>
<evidence type="ECO:0000313" key="3">
    <source>
        <dbReference type="Proteomes" id="UP000266841"/>
    </source>
</evidence>
<feature type="compositionally biased region" description="Basic and acidic residues" evidence="1">
    <location>
        <begin position="21"/>
        <end position="31"/>
    </location>
</feature>
<feature type="compositionally biased region" description="Basic and acidic residues" evidence="1">
    <location>
        <begin position="101"/>
        <end position="131"/>
    </location>
</feature>
<sequence length="285" mass="31653">MVFSPPRSNLVDTAPLARGRGPQDDTPPYHEDIEGVAVSDNVLILVSTIGFASLGIVLYCLFLRTPPGEGSGDDDDDNYAQRLVRSDVTSLNRAQRKARAKHDAESQDGDSHSNLSRRDRLKAAKAKEKAYSEMARKMRERKASKKSEEPAKVAKIRLGEVLPKQIDECDEILGYQVFWDPIARSIKERAEASGDWNETLLQEVELVPKMTANEFIHQLKRSGKVSVSALAGEYNISVGEVLNELESLNRRGLGIVGLFDGVGHFVFISREMINQAKEGIIRNPH</sequence>